<dbReference type="EMBL" id="JAHQIW010006204">
    <property type="protein sequence ID" value="KAJ1368486.1"/>
    <property type="molecule type" value="Genomic_DNA"/>
</dbReference>
<dbReference type="AlphaFoldDB" id="A0AAD5R2Y8"/>
<keyword evidence="3" id="KW-1185">Reference proteome</keyword>
<evidence type="ECO:0000256" key="1">
    <source>
        <dbReference type="SAM" id="SignalP"/>
    </source>
</evidence>
<feature type="chain" id="PRO_5042064915" description="Lipoprotein" evidence="1">
    <location>
        <begin position="25"/>
        <end position="185"/>
    </location>
</feature>
<dbReference type="PROSITE" id="PS51257">
    <property type="entry name" value="PROKAR_LIPOPROTEIN"/>
    <property type="match status" value="1"/>
</dbReference>
<accession>A0AAD5R2Y8</accession>
<gene>
    <name evidence="2" type="ORF">KIN20_029622</name>
</gene>
<feature type="signal peptide" evidence="1">
    <location>
        <begin position="1"/>
        <end position="24"/>
    </location>
</feature>
<proteinExistence type="predicted"/>
<comment type="caution">
    <text evidence="2">The sequence shown here is derived from an EMBL/GenBank/DDBJ whole genome shotgun (WGS) entry which is preliminary data.</text>
</comment>
<protein>
    <recommendedName>
        <fullName evidence="4">Lipoprotein</fullName>
    </recommendedName>
</protein>
<evidence type="ECO:0000313" key="2">
    <source>
        <dbReference type="EMBL" id="KAJ1368486.1"/>
    </source>
</evidence>
<sequence length="185" mass="19576">MNMTRPLTNYLMLSLLAIIATILGCGVMPAGQANTKSFTVSGFSLPISMVYSTAADVQAQVPGVADNRGAAQGFVQRLVMQTIFDVLEHQARSALLPNAFISTILGQLTVSITYEPMECPAVAITQDEKVGTEKTLRRCIIASNTVTGICNGGAKEEKCSMPMPLPDGPTITSVTTNYTSISGIL</sequence>
<evidence type="ECO:0008006" key="4">
    <source>
        <dbReference type="Google" id="ProtNLM"/>
    </source>
</evidence>
<organism evidence="2 3">
    <name type="scientific">Parelaphostrongylus tenuis</name>
    <name type="common">Meningeal worm</name>
    <dbReference type="NCBI Taxonomy" id="148309"/>
    <lineage>
        <taxon>Eukaryota</taxon>
        <taxon>Metazoa</taxon>
        <taxon>Ecdysozoa</taxon>
        <taxon>Nematoda</taxon>
        <taxon>Chromadorea</taxon>
        <taxon>Rhabditida</taxon>
        <taxon>Rhabditina</taxon>
        <taxon>Rhabditomorpha</taxon>
        <taxon>Strongyloidea</taxon>
        <taxon>Metastrongylidae</taxon>
        <taxon>Parelaphostrongylus</taxon>
    </lineage>
</organism>
<evidence type="ECO:0000313" key="3">
    <source>
        <dbReference type="Proteomes" id="UP001196413"/>
    </source>
</evidence>
<name>A0AAD5R2Y8_PARTN</name>
<dbReference type="Proteomes" id="UP001196413">
    <property type="component" value="Unassembled WGS sequence"/>
</dbReference>
<reference evidence="2" key="1">
    <citation type="submission" date="2021-06" db="EMBL/GenBank/DDBJ databases">
        <title>Parelaphostrongylus tenuis whole genome reference sequence.</title>
        <authorList>
            <person name="Garwood T.J."/>
            <person name="Larsen P.A."/>
            <person name="Fountain-Jones N.M."/>
            <person name="Garbe J.R."/>
            <person name="Macchietto M.G."/>
            <person name="Kania S.A."/>
            <person name="Gerhold R.W."/>
            <person name="Richards J.E."/>
            <person name="Wolf T.M."/>
        </authorList>
    </citation>
    <scope>NUCLEOTIDE SEQUENCE</scope>
    <source>
        <strain evidence="2">MNPRO001-30</strain>
        <tissue evidence="2">Meninges</tissue>
    </source>
</reference>
<keyword evidence="1" id="KW-0732">Signal</keyword>